<organism evidence="2 3">
    <name type="scientific">Tagetes erecta</name>
    <name type="common">African marigold</name>
    <dbReference type="NCBI Taxonomy" id="13708"/>
    <lineage>
        <taxon>Eukaryota</taxon>
        <taxon>Viridiplantae</taxon>
        <taxon>Streptophyta</taxon>
        <taxon>Embryophyta</taxon>
        <taxon>Tracheophyta</taxon>
        <taxon>Spermatophyta</taxon>
        <taxon>Magnoliopsida</taxon>
        <taxon>eudicotyledons</taxon>
        <taxon>Gunneridae</taxon>
        <taxon>Pentapetalae</taxon>
        <taxon>asterids</taxon>
        <taxon>campanulids</taxon>
        <taxon>Asterales</taxon>
        <taxon>Asteraceae</taxon>
        <taxon>Asteroideae</taxon>
        <taxon>Heliantheae alliance</taxon>
        <taxon>Tageteae</taxon>
        <taxon>Tagetes</taxon>
    </lineage>
</organism>
<evidence type="ECO:0000256" key="1">
    <source>
        <dbReference type="SAM" id="MobiDB-lite"/>
    </source>
</evidence>
<dbReference type="Proteomes" id="UP001229421">
    <property type="component" value="Unassembled WGS sequence"/>
</dbReference>
<proteinExistence type="predicted"/>
<gene>
    <name evidence="2" type="ORF">QVD17_39710</name>
</gene>
<keyword evidence="3" id="KW-1185">Reference proteome</keyword>
<protein>
    <submittedName>
        <fullName evidence="2">Uncharacterized protein</fullName>
    </submittedName>
</protein>
<evidence type="ECO:0000313" key="3">
    <source>
        <dbReference type="Proteomes" id="UP001229421"/>
    </source>
</evidence>
<dbReference type="EMBL" id="JAUHHV010000011">
    <property type="protein sequence ID" value="KAK1408078.1"/>
    <property type="molecule type" value="Genomic_DNA"/>
</dbReference>
<evidence type="ECO:0000313" key="2">
    <source>
        <dbReference type="EMBL" id="KAK1408078.1"/>
    </source>
</evidence>
<name>A0AAD8NHF6_TARER</name>
<dbReference type="AlphaFoldDB" id="A0AAD8NHF6"/>
<sequence>MLLSFEAVAVPPTPFAHRPRLLNHRRRTHNLGQQPPPPRNARGDGGTVRMRDGGGGKPWRSKRSDEDLTMEVLKMDRSEVLL</sequence>
<comment type="caution">
    <text evidence="2">The sequence shown here is derived from an EMBL/GenBank/DDBJ whole genome shotgun (WGS) entry which is preliminary data.</text>
</comment>
<feature type="region of interest" description="Disordered" evidence="1">
    <location>
        <begin position="15"/>
        <end position="65"/>
    </location>
</feature>
<accession>A0AAD8NHF6</accession>
<feature type="compositionally biased region" description="Basic residues" evidence="1">
    <location>
        <begin position="17"/>
        <end position="29"/>
    </location>
</feature>
<reference evidence="2" key="1">
    <citation type="journal article" date="2023" name="bioRxiv">
        <title>Improved chromosome-level genome assembly for marigold (Tagetes erecta).</title>
        <authorList>
            <person name="Jiang F."/>
            <person name="Yuan L."/>
            <person name="Wang S."/>
            <person name="Wang H."/>
            <person name="Xu D."/>
            <person name="Wang A."/>
            <person name="Fan W."/>
        </authorList>
    </citation>
    <scope>NUCLEOTIDE SEQUENCE</scope>
    <source>
        <strain evidence="2">WSJ</strain>
        <tissue evidence="2">Leaf</tissue>
    </source>
</reference>